<protein>
    <submittedName>
        <fullName evidence="1">Uncharacterized protein</fullName>
    </submittedName>
</protein>
<dbReference type="RefSeq" id="WP_163393706.1">
    <property type="nucleotide sequence ID" value="NZ_BMKP01000003.1"/>
</dbReference>
<comment type="caution">
    <text evidence="1">The sequence shown here is derived from an EMBL/GenBank/DDBJ whole genome shotgun (WGS) entry which is preliminary data.</text>
</comment>
<evidence type="ECO:0000313" key="1">
    <source>
        <dbReference type="EMBL" id="GGF10283.1"/>
    </source>
</evidence>
<organism evidence="1 2">
    <name type="scientific">Flavobacterium limi</name>
    <dbReference type="NCBI Taxonomy" id="2045105"/>
    <lineage>
        <taxon>Bacteria</taxon>
        <taxon>Pseudomonadati</taxon>
        <taxon>Bacteroidota</taxon>
        <taxon>Flavobacteriia</taxon>
        <taxon>Flavobacteriales</taxon>
        <taxon>Flavobacteriaceae</taxon>
        <taxon>Flavobacterium</taxon>
    </lineage>
</organism>
<reference evidence="2" key="1">
    <citation type="journal article" date="2019" name="Int. J. Syst. Evol. Microbiol.">
        <title>The Global Catalogue of Microorganisms (GCM) 10K type strain sequencing project: providing services to taxonomists for standard genome sequencing and annotation.</title>
        <authorList>
            <consortium name="The Broad Institute Genomics Platform"/>
            <consortium name="The Broad Institute Genome Sequencing Center for Infectious Disease"/>
            <person name="Wu L."/>
            <person name="Ma J."/>
        </authorList>
    </citation>
    <scope>NUCLEOTIDE SEQUENCE [LARGE SCALE GENOMIC DNA]</scope>
    <source>
        <strain evidence="2">CGMCC 1.16060</strain>
    </source>
</reference>
<sequence>MTELKDFYKNILNTSTFEIMKFINEITNKDLSLLILLNSEFNILYLKELEQISISNKSRDIKTQNLFIENLIDENCDSSTPTDTNSIFTVDYYLSDDGFLSIKKEEHKFELLGFRDYNRINCKIKEFQKCIKAQIELQKKPKELLCKFRLY</sequence>
<dbReference type="EMBL" id="BMKP01000003">
    <property type="protein sequence ID" value="GGF10283.1"/>
    <property type="molecule type" value="Genomic_DNA"/>
</dbReference>
<evidence type="ECO:0000313" key="2">
    <source>
        <dbReference type="Proteomes" id="UP000655016"/>
    </source>
</evidence>
<dbReference type="Proteomes" id="UP000655016">
    <property type="component" value="Unassembled WGS sequence"/>
</dbReference>
<accession>A0ABQ1U6Q2</accession>
<gene>
    <name evidence="1" type="ORF">GCM10011518_19390</name>
</gene>
<name>A0ABQ1U6Q2_9FLAO</name>
<keyword evidence="2" id="KW-1185">Reference proteome</keyword>
<proteinExistence type="predicted"/>